<name>A0ABN0EG74_9FIRM</name>
<dbReference type="RefSeq" id="WP_008539636.1">
    <property type="nucleotide sequence ID" value="NZ_JH601092.1"/>
</dbReference>
<proteinExistence type="predicted"/>
<dbReference type="EMBL" id="ADMB01000089">
    <property type="protein sequence ID" value="EHR34202.1"/>
    <property type="molecule type" value="Genomic_DNA"/>
</dbReference>
<keyword evidence="3" id="KW-1185">Reference proteome</keyword>
<evidence type="ECO:0000313" key="2">
    <source>
        <dbReference type="EMBL" id="EHR34202.1"/>
    </source>
</evidence>
<comment type="caution">
    <text evidence="2">The sequence shown here is derived from an EMBL/GenBank/DDBJ whole genome shotgun (WGS) entry which is preliminary data.</text>
</comment>
<evidence type="ECO:0000259" key="1">
    <source>
        <dbReference type="Pfam" id="PF13612"/>
    </source>
</evidence>
<evidence type="ECO:0000313" key="3">
    <source>
        <dbReference type="Proteomes" id="UP000005963"/>
    </source>
</evidence>
<reference evidence="2 3" key="1">
    <citation type="submission" date="2012-01" db="EMBL/GenBank/DDBJ databases">
        <title>The Genome Sequence of Megamonas funiformis YIT 11815.</title>
        <authorList>
            <consortium name="The Broad Institute Genome Sequencing Platform"/>
            <person name="Earl A."/>
            <person name="Ward D."/>
            <person name="Feldgarden M."/>
            <person name="Gevers D."/>
            <person name="Morotomi M."/>
            <person name="Young S.K."/>
            <person name="Zeng Q."/>
            <person name="Gargeya S."/>
            <person name="Fitzgerald M."/>
            <person name="Haas B."/>
            <person name="Abouelleil A."/>
            <person name="Alvarado L."/>
            <person name="Arachchi H.M."/>
            <person name="Berlin A."/>
            <person name="Chapman S.B."/>
            <person name="Gearin G."/>
            <person name="Goldberg J."/>
            <person name="Griggs A."/>
            <person name="Gujja S."/>
            <person name="Hansen M."/>
            <person name="Heiman D."/>
            <person name="Howarth C."/>
            <person name="Larimer J."/>
            <person name="Lui A."/>
            <person name="MacDonald P.J.P."/>
            <person name="McCowen C."/>
            <person name="Montmayeur A."/>
            <person name="Murphy C."/>
            <person name="Neiman D."/>
            <person name="Pearson M."/>
            <person name="Priest M."/>
            <person name="Roberts A."/>
            <person name="Saif S."/>
            <person name="Shea T."/>
            <person name="Sisk P."/>
            <person name="Stolte C."/>
            <person name="Sykes S."/>
            <person name="Wortman J."/>
            <person name="Nusbaum C."/>
            <person name="Birren B."/>
        </authorList>
    </citation>
    <scope>NUCLEOTIDE SEQUENCE [LARGE SCALE GENOMIC DNA]</scope>
    <source>
        <strain evidence="2 3">YIT 11815</strain>
    </source>
</reference>
<gene>
    <name evidence="2" type="ORF">HMPREF9454_02067</name>
</gene>
<dbReference type="NCBIfam" id="NF033520">
    <property type="entry name" value="transpos_IS982"/>
    <property type="match status" value="1"/>
</dbReference>
<sequence>MLNQSHCKLNTLKFQSHLLNWYKFIQPLYQKYVPSSIRHRRNIQHCKLDDVLVISLLCWQVELKITTQLRFYYFLQNNIFPKSSLPERSRFNRICNNAFCFLQWIRIGILKQHSNNPKYTIIDSLPLPLCQPIRNKRCKVLTDYADIGYNATKKQYYYGLKGSFEVGSDGHIWAYTLSKASKHDIKMVEDLLRQYRCQYILADQGYLSNKLKKKLEKEGIWFWTPSRKNMKEKKQENSKFLKKKRKYIETVFSKLVNLFDIERIRVQSILGFRLRLEQCLLVYTIKNELAQ</sequence>
<dbReference type="Proteomes" id="UP000005963">
    <property type="component" value="Unassembled WGS sequence"/>
</dbReference>
<dbReference type="InterPro" id="IPR025668">
    <property type="entry name" value="Tnp_DDE_dom"/>
</dbReference>
<dbReference type="Pfam" id="PF13612">
    <property type="entry name" value="DDE_Tnp_1_3"/>
    <property type="match status" value="1"/>
</dbReference>
<protein>
    <recommendedName>
        <fullName evidence="1">Transposase DDE domain-containing protein</fullName>
    </recommendedName>
</protein>
<organism evidence="2 3">
    <name type="scientific">Megamonas funiformis YIT 11815</name>
    <dbReference type="NCBI Taxonomy" id="742816"/>
    <lineage>
        <taxon>Bacteria</taxon>
        <taxon>Bacillati</taxon>
        <taxon>Bacillota</taxon>
        <taxon>Negativicutes</taxon>
        <taxon>Selenomonadales</taxon>
        <taxon>Selenomonadaceae</taxon>
        <taxon>Megamonas</taxon>
    </lineage>
</organism>
<accession>A0ABN0EG74</accession>
<feature type="domain" description="Transposase DDE" evidence="1">
    <location>
        <begin position="119"/>
        <end position="268"/>
    </location>
</feature>